<accession>A0ACC3CFM7</accession>
<dbReference type="Proteomes" id="UP000798662">
    <property type="component" value="Chromosome 3"/>
</dbReference>
<gene>
    <name evidence="1" type="ORF">I4F81_011464</name>
</gene>
<evidence type="ECO:0000313" key="2">
    <source>
        <dbReference type="Proteomes" id="UP000798662"/>
    </source>
</evidence>
<organism evidence="1 2">
    <name type="scientific">Pyropia yezoensis</name>
    <name type="common">Susabi-nori</name>
    <name type="synonym">Porphyra yezoensis</name>
    <dbReference type="NCBI Taxonomy" id="2788"/>
    <lineage>
        <taxon>Eukaryota</taxon>
        <taxon>Rhodophyta</taxon>
        <taxon>Bangiophyceae</taxon>
        <taxon>Bangiales</taxon>
        <taxon>Bangiaceae</taxon>
        <taxon>Pyropia</taxon>
    </lineage>
</organism>
<evidence type="ECO:0000313" key="1">
    <source>
        <dbReference type="EMBL" id="KAK1868982.1"/>
    </source>
</evidence>
<sequence>MQHLYSAAVVRPLSASGTVANRLGYGLLSWSDADDLVAVISGDGAVHIFHADAPGEATMLLAYKRAPARHVAWRPRRGKPPLLVVADAASRLTVWIAKDRRVNVWVAV</sequence>
<proteinExistence type="predicted"/>
<reference evidence="1" key="1">
    <citation type="submission" date="2019-11" db="EMBL/GenBank/DDBJ databases">
        <title>Nori genome reveals adaptations in red seaweeds to the harsh intertidal environment.</title>
        <authorList>
            <person name="Wang D."/>
            <person name="Mao Y."/>
        </authorList>
    </citation>
    <scope>NUCLEOTIDE SEQUENCE</scope>
    <source>
        <tissue evidence="1">Gametophyte</tissue>
    </source>
</reference>
<protein>
    <submittedName>
        <fullName evidence="1">Uncharacterized protein</fullName>
    </submittedName>
</protein>
<comment type="caution">
    <text evidence="1">The sequence shown here is derived from an EMBL/GenBank/DDBJ whole genome shotgun (WGS) entry which is preliminary data.</text>
</comment>
<name>A0ACC3CFM7_PYRYE</name>
<keyword evidence="2" id="KW-1185">Reference proteome</keyword>
<dbReference type="EMBL" id="CM020620">
    <property type="protein sequence ID" value="KAK1868982.1"/>
    <property type="molecule type" value="Genomic_DNA"/>
</dbReference>